<dbReference type="EMBL" id="FNDB01000001">
    <property type="protein sequence ID" value="SDG69631.1"/>
    <property type="molecule type" value="Genomic_DNA"/>
</dbReference>
<sequence length="251" mass="28518">MKTKIVLLCLIFFSQFTFGQNGNRKSLHGQFTNESTLVDNGYVFNLNSKTRTFISNQGFFDILAKAKDTLLVSSPAFKSKKIVLQDKDFIKPLFVVLLEAQTTLLKEVIVKGKTDIKPAIGNSQGIVDIEFIDDAKSSPINRTMPSNGTIENGMDFVRIFKMVSKVFKKDVAVKEGPNALVDFSDVVSKGLDRYFFTNTLKLKSEEIALFLDYCENDPKSRTLLNQQDEFMLIDFLITKNEEFKRITTFEK</sequence>
<gene>
    <name evidence="2" type="ORF">SAMN04488062_101417</name>
</gene>
<evidence type="ECO:0000256" key="1">
    <source>
        <dbReference type="SAM" id="SignalP"/>
    </source>
</evidence>
<proteinExistence type="predicted"/>
<keyword evidence="1" id="KW-0732">Signal</keyword>
<evidence type="ECO:0008006" key="4">
    <source>
        <dbReference type="Google" id="ProtNLM"/>
    </source>
</evidence>
<accession>A0A1G7WCH3</accession>
<name>A0A1G7WCH3_9FLAO</name>
<organism evidence="2 3">
    <name type="scientific">Flavobacterium omnivorum</name>
    <dbReference type="NCBI Taxonomy" id="178355"/>
    <lineage>
        <taxon>Bacteria</taxon>
        <taxon>Pseudomonadati</taxon>
        <taxon>Bacteroidota</taxon>
        <taxon>Flavobacteriia</taxon>
        <taxon>Flavobacteriales</taxon>
        <taxon>Flavobacteriaceae</taxon>
        <taxon>Flavobacterium</taxon>
    </lineage>
</organism>
<protein>
    <recommendedName>
        <fullName evidence="4">CarboxypepD_reg-like domain-containing protein</fullName>
    </recommendedName>
</protein>
<dbReference type="STRING" id="178355.SAMN04488062_101417"/>
<dbReference type="AlphaFoldDB" id="A0A1G7WCH3"/>
<keyword evidence="3" id="KW-1185">Reference proteome</keyword>
<feature type="chain" id="PRO_5011626504" description="CarboxypepD_reg-like domain-containing protein" evidence="1">
    <location>
        <begin position="20"/>
        <end position="251"/>
    </location>
</feature>
<feature type="signal peptide" evidence="1">
    <location>
        <begin position="1"/>
        <end position="19"/>
    </location>
</feature>
<dbReference type="RefSeq" id="WP_245705024.1">
    <property type="nucleotide sequence ID" value="NZ_FNDB01000001.1"/>
</dbReference>
<evidence type="ECO:0000313" key="2">
    <source>
        <dbReference type="EMBL" id="SDG69631.1"/>
    </source>
</evidence>
<evidence type="ECO:0000313" key="3">
    <source>
        <dbReference type="Proteomes" id="UP000199274"/>
    </source>
</evidence>
<dbReference type="Proteomes" id="UP000199274">
    <property type="component" value="Unassembled WGS sequence"/>
</dbReference>
<reference evidence="3" key="1">
    <citation type="submission" date="2016-10" db="EMBL/GenBank/DDBJ databases">
        <authorList>
            <person name="Varghese N."/>
            <person name="Submissions S."/>
        </authorList>
    </citation>
    <scope>NUCLEOTIDE SEQUENCE [LARGE SCALE GENOMIC DNA]</scope>
    <source>
        <strain evidence="3">CGMCC 1.2747</strain>
    </source>
</reference>